<feature type="transmembrane region" description="Helical" evidence="1">
    <location>
        <begin position="41"/>
        <end position="60"/>
    </location>
</feature>
<organism evidence="2 3">
    <name type="scientific">Neptunitalea lumnitzerae</name>
    <dbReference type="NCBI Taxonomy" id="2965509"/>
    <lineage>
        <taxon>Bacteria</taxon>
        <taxon>Pseudomonadati</taxon>
        <taxon>Bacteroidota</taxon>
        <taxon>Flavobacteriia</taxon>
        <taxon>Flavobacteriales</taxon>
        <taxon>Flavobacteriaceae</taxon>
        <taxon>Neptunitalea</taxon>
    </lineage>
</organism>
<protein>
    <submittedName>
        <fullName evidence="2">Uncharacterized protein</fullName>
    </submittedName>
</protein>
<keyword evidence="1" id="KW-0812">Transmembrane</keyword>
<accession>A0ABQ5MFD2</accession>
<sequence length="128" mass="14849">MSRVLGKFLLHFLIASLFCFLVVLGLNKTVLVDTIHKTVNSILLFHFGVTVLILVQLYLFNLKFSEHLGFIFLGMITFKLVLIGFYLAPHITHKVTYSKDELILFAIPYFVFLTFEVYFTKLLLDKKI</sequence>
<keyword evidence="1" id="KW-0472">Membrane</keyword>
<name>A0ABQ5MFD2_9FLAO</name>
<feature type="transmembrane region" description="Helical" evidence="1">
    <location>
        <begin position="102"/>
        <end position="124"/>
    </location>
</feature>
<evidence type="ECO:0000313" key="3">
    <source>
        <dbReference type="Proteomes" id="UP001143543"/>
    </source>
</evidence>
<comment type="caution">
    <text evidence="2">The sequence shown here is derived from an EMBL/GenBank/DDBJ whole genome shotgun (WGS) entry which is preliminary data.</text>
</comment>
<evidence type="ECO:0000256" key="1">
    <source>
        <dbReference type="SAM" id="Phobius"/>
    </source>
</evidence>
<proteinExistence type="predicted"/>
<feature type="transmembrane region" description="Helical" evidence="1">
    <location>
        <begin position="67"/>
        <end position="87"/>
    </location>
</feature>
<evidence type="ECO:0000313" key="2">
    <source>
        <dbReference type="EMBL" id="GLB48115.1"/>
    </source>
</evidence>
<dbReference type="EMBL" id="BRVO01000001">
    <property type="protein sequence ID" value="GLB48115.1"/>
    <property type="molecule type" value="Genomic_DNA"/>
</dbReference>
<keyword evidence="3" id="KW-1185">Reference proteome</keyword>
<dbReference type="Proteomes" id="UP001143543">
    <property type="component" value="Unassembled WGS sequence"/>
</dbReference>
<gene>
    <name evidence="2" type="ORF">Y10_04830</name>
</gene>
<keyword evidence="1" id="KW-1133">Transmembrane helix</keyword>
<reference evidence="2" key="1">
    <citation type="submission" date="2022-07" db="EMBL/GenBank/DDBJ databases">
        <title>Taxonomy of Novel Oxalotrophic and Methylotrophic Bacteria.</title>
        <authorList>
            <person name="Sahin N."/>
            <person name="Tani A."/>
        </authorList>
    </citation>
    <scope>NUCLEOTIDE SEQUENCE</scope>
    <source>
        <strain evidence="2">Y10</strain>
    </source>
</reference>